<reference evidence="1 2" key="1">
    <citation type="submission" date="2022-04" db="EMBL/GenBank/DDBJ databases">
        <title>Leucobacter sp. isolated from rhizosphere of garlic.</title>
        <authorList>
            <person name="Won M."/>
            <person name="Lee C.-M."/>
            <person name="Woen H.-Y."/>
            <person name="Kwon S.-W."/>
        </authorList>
    </citation>
    <scope>NUCLEOTIDE SEQUENCE [LARGE SCALE GENOMIC DNA]</scope>
    <source>
        <strain evidence="1 2">H21R-40</strain>
    </source>
</reference>
<dbReference type="InterPro" id="IPR035944">
    <property type="entry name" value="YfbM-like_sf"/>
</dbReference>
<name>A0ABY4FR46_9MICO</name>
<sequence length="162" mass="17720">MQLGLHFRLDEAEIAPVLAAAGDDARLLRLLARLEEDPAVFARACETDKAWDPIACALSPAGEDGPWPARGVIGGARPLHVDDEESWVTHLSPDEAAEVAGFLHGLDDAQFSRAYATMPEELRNPEYGPDEERYALGWLSELRTFFAAASAERAHVVFSVLH</sequence>
<dbReference type="Pfam" id="PF08974">
    <property type="entry name" value="DUF1877"/>
    <property type="match status" value="1"/>
</dbReference>
<proteinExistence type="predicted"/>
<dbReference type="RefSeq" id="WP_244729866.1">
    <property type="nucleotide sequence ID" value="NZ_CP095045.1"/>
</dbReference>
<gene>
    <name evidence="1" type="ORF">MUN78_08010</name>
</gene>
<protein>
    <submittedName>
        <fullName evidence="1">YfbM family protein</fullName>
    </submittedName>
</protein>
<dbReference type="SUPFAM" id="SSF111069">
    <property type="entry name" value="Hypothetical protein yfbM"/>
    <property type="match status" value="1"/>
</dbReference>
<evidence type="ECO:0000313" key="2">
    <source>
        <dbReference type="Proteomes" id="UP000831786"/>
    </source>
</evidence>
<keyword evidence="2" id="KW-1185">Reference proteome</keyword>
<dbReference type="EMBL" id="CP095045">
    <property type="protein sequence ID" value="UOQ58753.1"/>
    <property type="molecule type" value="Genomic_DNA"/>
</dbReference>
<evidence type="ECO:0000313" key="1">
    <source>
        <dbReference type="EMBL" id="UOQ58753.1"/>
    </source>
</evidence>
<accession>A0ABY4FR46</accession>
<dbReference type="Proteomes" id="UP000831786">
    <property type="component" value="Chromosome"/>
</dbReference>
<dbReference type="Gene3D" id="3.40.1760.10">
    <property type="entry name" value="YfbM-like super family"/>
    <property type="match status" value="1"/>
</dbReference>
<organism evidence="1 2">
    <name type="scientific">Leucobacter allii</name>
    <dbReference type="NCBI Taxonomy" id="2932247"/>
    <lineage>
        <taxon>Bacteria</taxon>
        <taxon>Bacillati</taxon>
        <taxon>Actinomycetota</taxon>
        <taxon>Actinomycetes</taxon>
        <taxon>Micrococcales</taxon>
        <taxon>Microbacteriaceae</taxon>
        <taxon>Leucobacter</taxon>
    </lineage>
</organism>
<dbReference type="InterPro" id="IPR015068">
    <property type="entry name" value="DUF1877"/>
</dbReference>